<reference evidence="1" key="2">
    <citation type="submission" date="2020-01" db="EMBL/GenBank/DDBJ databases">
        <authorList>
            <person name="Campanaro S."/>
        </authorList>
    </citation>
    <scope>NUCLEOTIDE SEQUENCE</scope>
    <source>
        <strain evidence="1">AS01afH2WH_6</strain>
    </source>
</reference>
<comment type="caution">
    <text evidence="1">The sequence shown here is derived from an EMBL/GenBank/DDBJ whole genome shotgun (WGS) entry which is preliminary data.</text>
</comment>
<dbReference type="Proteomes" id="UP000767327">
    <property type="component" value="Unassembled WGS sequence"/>
</dbReference>
<evidence type="ECO:0000313" key="1">
    <source>
        <dbReference type="EMBL" id="NLT79578.1"/>
    </source>
</evidence>
<proteinExistence type="predicted"/>
<protein>
    <submittedName>
        <fullName evidence="1">Uncharacterized protein</fullName>
    </submittedName>
</protein>
<dbReference type="AlphaFoldDB" id="A0A971CYZ6"/>
<dbReference type="EMBL" id="JAAXZR010000019">
    <property type="protein sequence ID" value="NLT79578.1"/>
    <property type="molecule type" value="Genomic_DNA"/>
</dbReference>
<dbReference type="RefSeq" id="WP_273173465.1">
    <property type="nucleotide sequence ID" value="NZ_JAAXZR010000019.1"/>
</dbReference>
<name>A0A971CYZ6_9BIFI</name>
<gene>
    <name evidence="1" type="ORF">GXW98_04745</name>
</gene>
<accession>A0A971CYZ6</accession>
<organism evidence="1 2">
    <name type="scientific">Bifidobacterium crudilactis</name>
    <dbReference type="NCBI Taxonomy" id="327277"/>
    <lineage>
        <taxon>Bacteria</taxon>
        <taxon>Bacillati</taxon>
        <taxon>Actinomycetota</taxon>
        <taxon>Actinomycetes</taxon>
        <taxon>Bifidobacteriales</taxon>
        <taxon>Bifidobacteriaceae</taxon>
        <taxon>Bifidobacterium</taxon>
    </lineage>
</organism>
<evidence type="ECO:0000313" key="2">
    <source>
        <dbReference type="Proteomes" id="UP000767327"/>
    </source>
</evidence>
<sequence>MSLNDVERLLNRGLRENVDWDRTLAASEDSQLAMLRCLARTVGDEEIVTTFVTQMKSKDPDAIQGDESYSNGALTVFVFTATRFIVGEDQEPLEPHGFYTVRSVKRSSLMSFAVSGSTKSFKVPRGYSMPEMYRVTVDYPSLGKPYEIGQTNGEGDRQNGYETDVYQSKMDAIVNLLIEDQSAAIAH</sequence>
<reference evidence="1" key="1">
    <citation type="journal article" date="2020" name="Biotechnol. Biofuels">
        <title>New insights from the biogas microbiome by comprehensive genome-resolved metagenomics of nearly 1600 species originating from multiple anaerobic digesters.</title>
        <authorList>
            <person name="Campanaro S."/>
            <person name="Treu L."/>
            <person name="Rodriguez-R L.M."/>
            <person name="Kovalovszki A."/>
            <person name="Ziels R.M."/>
            <person name="Maus I."/>
            <person name="Zhu X."/>
            <person name="Kougias P.G."/>
            <person name="Basile A."/>
            <person name="Luo G."/>
            <person name="Schluter A."/>
            <person name="Konstantinidis K.T."/>
            <person name="Angelidaki I."/>
        </authorList>
    </citation>
    <scope>NUCLEOTIDE SEQUENCE</scope>
    <source>
        <strain evidence="1">AS01afH2WH_6</strain>
    </source>
</reference>